<gene>
    <name evidence="2" type="ORF">SAMN06893096_109158</name>
</gene>
<evidence type="ECO:0000313" key="3">
    <source>
        <dbReference type="Proteomes" id="UP000198373"/>
    </source>
</evidence>
<organism evidence="2 3">
    <name type="scientific">Geodermatophilus pulveris</name>
    <dbReference type="NCBI Taxonomy" id="1564159"/>
    <lineage>
        <taxon>Bacteria</taxon>
        <taxon>Bacillati</taxon>
        <taxon>Actinomycetota</taxon>
        <taxon>Actinomycetes</taxon>
        <taxon>Geodermatophilales</taxon>
        <taxon>Geodermatophilaceae</taxon>
        <taxon>Geodermatophilus</taxon>
    </lineage>
</organism>
<accession>A0A239I1R1</accession>
<evidence type="ECO:0000256" key="1">
    <source>
        <dbReference type="SAM" id="MobiDB-lite"/>
    </source>
</evidence>
<dbReference type="AlphaFoldDB" id="A0A239I1R1"/>
<feature type="region of interest" description="Disordered" evidence="1">
    <location>
        <begin position="1"/>
        <end position="58"/>
    </location>
</feature>
<evidence type="ECO:0000313" key="2">
    <source>
        <dbReference type="EMBL" id="SNS87312.1"/>
    </source>
</evidence>
<sequence>MSATAGAGGPAVTRAAGTGTTMPSPPAGGTMHGHRSPGTAVADECPDPPPLPAYERLP</sequence>
<keyword evidence="3" id="KW-1185">Reference proteome</keyword>
<protein>
    <submittedName>
        <fullName evidence="2">Uncharacterized protein</fullName>
    </submittedName>
</protein>
<name>A0A239I1R1_9ACTN</name>
<proteinExistence type="predicted"/>
<reference evidence="3" key="1">
    <citation type="submission" date="2017-06" db="EMBL/GenBank/DDBJ databases">
        <authorList>
            <person name="Varghese N."/>
            <person name="Submissions S."/>
        </authorList>
    </citation>
    <scope>NUCLEOTIDE SEQUENCE [LARGE SCALE GENOMIC DNA]</scope>
    <source>
        <strain evidence="3">DSM 46839</strain>
    </source>
</reference>
<dbReference type="Proteomes" id="UP000198373">
    <property type="component" value="Unassembled WGS sequence"/>
</dbReference>
<dbReference type="EMBL" id="FZOO01000009">
    <property type="protein sequence ID" value="SNS87312.1"/>
    <property type="molecule type" value="Genomic_DNA"/>
</dbReference>